<gene>
    <name evidence="1" type="ORF">TrRE_jg8697</name>
</gene>
<protein>
    <submittedName>
        <fullName evidence="1">Uncharacterized protein</fullName>
    </submittedName>
</protein>
<comment type="caution">
    <text evidence="1">The sequence shown here is derived from an EMBL/GenBank/DDBJ whole genome shotgun (WGS) entry which is preliminary data.</text>
</comment>
<sequence length="568" mass="61163">MDWISLRSLSRSRLVKDAQDDTRRNHPKNRQILQTRMSLENAISLMNSGTGCSYDVVIVCTSDDFQADYWNRRLSLGICSKSVVDESSFPMVLAVSEDWSAGGAGNGLGTLYAFQKACNLAQSKYGVDLLATLGEKAISAALYHTAGKGTRMAPLPASENNNKPAVRLPATVGVGGEKVPMTVLEAVIKQTSVYAPSRKGRLSVFWGDQVFIPSSSTLYTPNFHVDIMCTLGKMVGAEEWKEKGLEKYGVIAVGQSGEAAQVEKVDHSTAVEMLKSLGDVEKVGPSLGSFSMSAEMVGALTQEYKSELDQRAGKFDTDPHFWMPMTLSKADYAKLMVGKGVTPEIATSHYERMEAFKLAFAGSSKNAEMGLFGAVDVGSKACWWDYGQLKLYSCNNLKMLEDSEDASLLRSFMGATSRVMDSTCGDAMVDKESCMFSSKLSEGSISGSILSGVNSKSVVADGAILVNVSASKIRAAKGSILYNVVDDSEEGIVVGEGEVLVGVFQSDGNFVNVKSSISIDGGKAWKEIIGGNSQSFEDIHLANKNANVTAIEDARNARHEKVTKSLWI</sequence>
<proteinExistence type="predicted"/>
<dbReference type="Proteomes" id="UP001165082">
    <property type="component" value="Unassembled WGS sequence"/>
</dbReference>
<dbReference type="EMBL" id="BRXZ01001784">
    <property type="protein sequence ID" value="GMH46461.1"/>
    <property type="molecule type" value="Genomic_DNA"/>
</dbReference>
<name>A0A9W6Z6T1_9STRA</name>
<evidence type="ECO:0000313" key="2">
    <source>
        <dbReference type="Proteomes" id="UP001165082"/>
    </source>
</evidence>
<dbReference type="OrthoDB" id="185024at2759"/>
<accession>A0A9W6Z6T1</accession>
<keyword evidence="2" id="KW-1185">Reference proteome</keyword>
<reference evidence="1" key="1">
    <citation type="submission" date="2022-07" db="EMBL/GenBank/DDBJ databases">
        <title>Genome analysis of Parmales, a sister group of diatoms, reveals the evolutionary specialization of diatoms from phago-mixotrophs to photoautotrophs.</title>
        <authorList>
            <person name="Ban H."/>
            <person name="Sato S."/>
            <person name="Yoshikawa S."/>
            <person name="Kazumasa Y."/>
            <person name="Nakamura Y."/>
            <person name="Ichinomiya M."/>
            <person name="Saitoh K."/>
            <person name="Sato N."/>
            <person name="Blanc-Mathieu R."/>
            <person name="Endo H."/>
            <person name="Kuwata A."/>
            <person name="Ogata H."/>
        </authorList>
    </citation>
    <scope>NUCLEOTIDE SEQUENCE</scope>
</reference>
<evidence type="ECO:0000313" key="1">
    <source>
        <dbReference type="EMBL" id="GMH46461.1"/>
    </source>
</evidence>
<dbReference type="AlphaFoldDB" id="A0A9W6Z6T1"/>
<organism evidence="1 2">
    <name type="scientific">Triparma retinervis</name>
    <dbReference type="NCBI Taxonomy" id="2557542"/>
    <lineage>
        <taxon>Eukaryota</taxon>
        <taxon>Sar</taxon>
        <taxon>Stramenopiles</taxon>
        <taxon>Ochrophyta</taxon>
        <taxon>Bolidophyceae</taxon>
        <taxon>Parmales</taxon>
        <taxon>Triparmaceae</taxon>
        <taxon>Triparma</taxon>
    </lineage>
</organism>